<dbReference type="InterPro" id="IPR001544">
    <property type="entry name" value="Aminotrans_IV"/>
</dbReference>
<dbReference type="GO" id="GO:0003824">
    <property type="term" value="F:catalytic activity"/>
    <property type="evidence" value="ECO:0007669"/>
    <property type="project" value="InterPro"/>
</dbReference>
<organism evidence="2 3">
    <name type="scientific">Lentinus tigrinus ALCF2SS1-6</name>
    <dbReference type="NCBI Taxonomy" id="1328759"/>
    <lineage>
        <taxon>Eukaryota</taxon>
        <taxon>Fungi</taxon>
        <taxon>Dikarya</taxon>
        <taxon>Basidiomycota</taxon>
        <taxon>Agaricomycotina</taxon>
        <taxon>Agaricomycetes</taxon>
        <taxon>Polyporales</taxon>
        <taxon>Polyporaceae</taxon>
        <taxon>Lentinus</taxon>
    </lineage>
</organism>
<dbReference type="InterPro" id="IPR036038">
    <property type="entry name" value="Aminotransferase-like"/>
</dbReference>
<dbReference type="InterPro" id="IPR043132">
    <property type="entry name" value="BCAT-like_C"/>
</dbReference>
<protein>
    <recommendedName>
        <fullName evidence="4">D-aminoacid aminotransferase-like PLP-dependent enzyme</fullName>
    </recommendedName>
</protein>
<dbReference type="OrthoDB" id="64220at2759"/>
<dbReference type="SUPFAM" id="SSF56752">
    <property type="entry name" value="D-aminoacid aminotransferase-like PLP-dependent enzymes"/>
    <property type="match status" value="1"/>
</dbReference>
<sequence length="274" mass="30202">MSESSAAAYHLLSTVRRDVQLLDVSWNTDAHAGAPSPYLLLAYHRDRLTEAARIHKWSVPSNLTLSDLEELCNDALRAGSAGPQIETGDSHRIRILLSHTGALSVTASPTAPLPLPDPMAPSLWLPSTSDPDPPYSGFEALVIHVDRVPTPSSIFTRTKTTRREHYTAARDRFNIPPPPTATLLEVLLYNEDGIITETSIRNIAFVRRSPPRWVTPSASTGCLTGVIRRWLLEQGRVVEASDGELTRTDIVDGEYVLTFNGVEGCRFGRIRLTE</sequence>
<gene>
    <name evidence="2" type="ORF">L227DRAFT_495001</name>
</gene>
<reference evidence="2" key="1">
    <citation type="journal article" date="2018" name="Genome Biol. Evol.">
        <title>Genomics and development of Lentinus tigrinus, a white-rot wood-decaying mushroom with dimorphic fruiting bodies.</title>
        <authorList>
            <person name="Wu B."/>
            <person name="Xu Z."/>
            <person name="Knudson A."/>
            <person name="Carlson A."/>
            <person name="Chen N."/>
            <person name="Kovaka S."/>
            <person name="LaButti K."/>
            <person name="Lipzen A."/>
            <person name="Pennachio C."/>
            <person name="Riley R."/>
            <person name="Schakwitz W."/>
            <person name="Umezawa K."/>
            <person name="Ohm R.A."/>
            <person name="Grigoriev I.V."/>
            <person name="Nagy L.G."/>
            <person name="Gibbons J."/>
            <person name="Hibbett D."/>
        </authorList>
    </citation>
    <scope>NUCLEOTIDE SEQUENCE [LARGE SCALE GENOMIC DNA]</scope>
    <source>
        <strain evidence="2">ALCF2SS1-6</strain>
    </source>
</reference>
<dbReference type="AlphaFoldDB" id="A0A5C2SMW5"/>
<dbReference type="STRING" id="1328759.A0A5C2SMW5"/>
<dbReference type="PANTHER" id="PTHR42743">
    <property type="entry name" value="AMINO-ACID AMINOTRANSFERASE"/>
    <property type="match status" value="1"/>
</dbReference>
<evidence type="ECO:0000313" key="3">
    <source>
        <dbReference type="Proteomes" id="UP000313359"/>
    </source>
</evidence>
<dbReference type="Pfam" id="PF01063">
    <property type="entry name" value="Aminotran_4"/>
    <property type="match status" value="1"/>
</dbReference>
<dbReference type="EMBL" id="ML122253">
    <property type="protein sequence ID" value="RPD65112.1"/>
    <property type="molecule type" value="Genomic_DNA"/>
</dbReference>
<dbReference type="Proteomes" id="UP000313359">
    <property type="component" value="Unassembled WGS sequence"/>
</dbReference>
<keyword evidence="3" id="KW-1185">Reference proteome</keyword>
<evidence type="ECO:0008006" key="4">
    <source>
        <dbReference type="Google" id="ProtNLM"/>
    </source>
</evidence>
<dbReference type="InterPro" id="IPR050571">
    <property type="entry name" value="Class-IV_PLP-Dep_Aminotrnsfr"/>
</dbReference>
<dbReference type="Gene3D" id="3.20.10.10">
    <property type="entry name" value="D-amino Acid Aminotransferase, subunit A, domain 2"/>
    <property type="match status" value="1"/>
</dbReference>
<comment type="similarity">
    <text evidence="1">Belongs to the class-IV pyridoxal-phosphate-dependent aminotransferase family.</text>
</comment>
<evidence type="ECO:0000313" key="2">
    <source>
        <dbReference type="EMBL" id="RPD65112.1"/>
    </source>
</evidence>
<accession>A0A5C2SMW5</accession>
<evidence type="ECO:0000256" key="1">
    <source>
        <dbReference type="ARBA" id="ARBA00009320"/>
    </source>
</evidence>
<dbReference type="Gene3D" id="3.30.470.10">
    <property type="match status" value="1"/>
</dbReference>
<dbReference type="InterPro" id="IPR043131">
    <property type="entry name" value="BCAT-like_N"/>
</dbReference>
<dbReference type="PANTHER" id="PTHR42743:SF11">
    <property type="entry name" value="AMINODEOXYCHORISMATE LYASE"/>
    <property type="match status" value="1"/>
</dbReference>
<dbReference type="GO" id="GO:0046394">
    <property type="term" value="P:carboxylic acid biosynthetic process"/>
    <property type="evidence" value="ECO:0007669"/>
    <property type="project" value="UniProtKB-ARBA"/>
</dbReference>
<proteinExistence type="inferred from homology"/>
<name>A0A5C2SMW5_9APHY</name>